<keyword evidence="2" id="KW-1185">Reference proteome</keyword>
<feature type="compositionally biased region" description="Low complexity" evidence="1">
    <location>
        <begin position="195"/>
        <end position="204"/>
    </location>
</feature>
<dbReference type="Proteomes" id="UP000515125">
    <property type="component" value="Unplaced"/>
</dbReference>
<dbReference type="GO" id="GO:0006357">
    <property type="term" value="P:regulation of transcription by RNA polymerase II"/>
    <property type="evidence" value="ECO:0007669"/>
    <property type="project" value="InterPro"/>
</dbReference>
<name>A0A6P6RUX7_9EIME</name>
<dbReference type="AlphaFoldDB" id="A0A6P6RUX7"/>
<reference evidence="3" key="1">
    <citation type="submission" date="2025-08" db="UniProtKB">
        <authorList>
            <consortium name="RefSeq"/>
        </authorList>
    </citation>
    <scope>IDENTIFICATION</scope>
</reference>
<dbReference type="GO" id="GO:0035267">
    <property type="term" value="C:NuA4 histone acetyltransferase complex"/>
    <property type="evidence" value="ECO:0007669"/>
    <property type="project" value="InterPro"/>
</dbReference>
<feature type="compositionally biased region" description="Polar residues" evidence="1">
    <location>
        <begin position="205"/>
        <end position="220"/>
    </location>
</feature>
<dbReference type="GeneID" id="34622883"/>
<feature type="region of interest" description="Disordered" evidence="1">
    <location>
        <begin position="1"/>
        <end position="31"/>
    </location>
</feature>
<accession>A0A6P6RUX7</accession>
<dbReference type="PANTHER" id="PTHR14898">
    <property type="entry name" value="ENHANCER OF POLYCOMB"/>
    <property type="match status" value="1"/>
</dbReference>
<dbReference type="OrthoDB" id="348149at2759"/>
<feature type="compositionally biased region" description="Low complexity" evidence="1">
    <location>
        <begin position="589"/>
        <end position="600"/>
    </location>
</feature>
<feature type="compositionally biased region" description="Low complexity" evidence="1">
    <location>
        <begin position="429"/>
        <end position="439"/>
    </location>
</feature>
<feature type="compositionally biased region" description="Low complexity" evidence="1">
    <location>
        <begin position="447"/>
        <end position="460"/>
    </location>
</feature>
<feature type="region of interest" description="Disordered" evidence="1">
    <location>
        <begin position="195"/>
        <end position="220"/>
    </location>
</feature>
<dbReference type="RefSeq" id="XP_026191262.1">
    <property type="nucleotide sequence ID" value="XM_026335477.1"/>
</dbReference>
<feature type="compositionally biased region" description="Low complexity" evidence="1">
    <location>
        <begin position="644"/>
        <end position="653"/>
    </location>
</feature>
<proteinExistence type="predicted"/>
<feature type="region of interest" description="Disordered" evidence="1">
    <location>
        <begin position="429"/>
        <end position="483"/>
    </location>
</feature>
<evidence type="ECO:0000313" key="2">
    <source>
        <dbReference type="Proteomes" id="UP000515125"/>
    </source>
</evidence>
<sequence length="820" mass="89189">MAYAQSAHSGASSGGGPLQAAPQRQLRTRPVDGSKPLYIVRSVKDLEVLAEEEGVRLDPVSLGFLSPSQFVTEDLTAPAPKKPRTQSIAVPPIQKEKRIHQAADFVQPEYYIRTEAHRDLVSGLRLSDGSTVHYDMLEEDEEFVDALNRKTNRNNIITKKPLYMPAEPGAPDACAVASNAADAAAGLAAETAATTASNGEGAASDSQQQEEALQKQNHPTSGPFRLVLNPICLANKSLFLSDIAFIKLMDALEKEAHARGGSELSVSPDEAARIAAQDLNLGLHAVICKHVHAHWQRRRQRLQKPLLRHLWPQPSPADTSPLAVFRPRVGREKMTLRKQKRIGKDALVRAEKLLDDCRLVEKVLRRMRTRDEKKEHLLEVRSLMFEQQRFELTDPFYSHPLWLQLREKVKGSGSRRTDRRGDKRALLHAAASASAGAAALPPPQGPPGSASAGAARQQGPPGAPQGPPSDSRQIRRQAKRDRLGRLIPVMSPSLILRPKANRHWKPSTQCLFGTSPLPPSLIPVSSPLLFTLSPAAASQQPEGAPAETGAVEVDGDNSQGPPKCRFSIIRRRGRGGRLWIDRLRCVPQQQEQQQQQQQEQHLGGPAEKRTPRMWTSGTENGTPAGGGPFNPYEYQEGEEGLSGGPSPESVPSVIAADSSGSSLERDELDLEPPFASASGAVEPANCGGFHLFSLHLYLQQQQQQQQQLSFEGPSGTAADWAGPEVLLHAQQDLALPPAAAATAPRQLQDEIRVAVEAARKKQMRLNPGPEDAAEMTAAFSEWLEKTEAASADSLLRTASRDFQQQAVCSGSLPIRGGAQW</sequence>
<feature type="region of interest" description="Disordered" evidence="1">
    <location>
        <begin position="589"/>
        <end position="666"/>
    </location>
</feature>
<protein>
    <submittedName>
        <fullName evidence="3">Uncharacterized protein LOC34622883</fullName>
    </submittedName>
</protein>
<feature type="compositionally biased region" description="Low complexity" evidence="1">
    <location>
        <begin position="1"/>
        <end position="11"/>
    </location>
</feature>
<evidence type="ECO:0000256" key="1">
    <source>
        <dbReference type="SAM" id="MobiDB-lite"/>
    </source>
</evidence>
<evidence type="ECO:0000313" key="3">
    <source>
        <dbReference type="RefSeq" id="XP_026191262.1"/>
    </source>
</evidence>
<feature type="region of interest" description="Disordered" evidence="1">
    <location>
        <begin position="539"/>
        <end position="565"/>
    </location>
</feature>
<dbReference type="InterPro" id="IPR024943">
    <property type="entry name" value="Enhancer_polycomb"/>
</dbReference>
<gene>
    <name evidence="3" type="primary">LOC34622883</name>
</gene>
<organism evidence="2 3">
    <name type="scientific">Cyclospora cayetanensis</name>
    <dbReference type="NCBI Taxonomy" id="88456"/>
    <lineage>
        <taxon>Eukaryota</taxon>
        <taxon>Sar</taxon>
        <taxon>Alveolata</taxon>
        <taxon>Apicomplexa</taxon>
        <taxon>Conoidasida</taxon>
        <taxon>Coccidia</taxon>
        <taxon>Eucoccidiorida</taxon>
        <taxon>Eimeriorina</taxon>
        <taxon>Eimeriidae</taxon>
        <taxon>Cyclospora</taxon>
    </lineage>
</organism>